<dbReference type="PROSITE" id="PS51257">
    <property type="entry name" value="PROKAR_LIPOPROTEIN"/>
    <property type="match status" value="1"/>
</dbReference>
<protein>
    <submittedName>
        <fullName evidence="1">Uncharacterized protein</fullName>
    </submittedName>
</protein>
<dbReference type="AlphaFoldDB" id="A0A2I0R096"/>
<proteinExistence type="predicted"/>
<comment type="caution">
    <text evidence="1">The sequence shown here is derived from an EMBL/GenBank/DDBJ whole genome shotgun (WGS) entry which is preliminary data.</text>
</comment>
<name>A0A2I0R096_9FLAO</name>
<dbReference type="RefSeq" id="WP_101335314.1">
    <property type="nucleotide sequence ID" value="NZ_PJNI01000015.1"/>
</dbReference>
<reference evidence="1 2" key="1">
    <citation type="submission" date="2017-12" db="EMBL/GenBank/DDBJ databases">
        <title>The draft genome sequence of Brumimicrobium saltpan LHR20.</title>
        <authorList>
            <person name="Do Z.-J."/>
            <person name="Luo H.-R."/>
        </authorList>
    </citation>
    <scope>NUCLEOTIDE SEQUENCE [LARGE SCALE GENOMIC DNA]</scope>
    <source>
        <strain evidence="1 2">LHR20</strain>
    </source>
</reference>
<accession>A0A2I0R096</accession>
<organism evidence="1 2">
    <name type="scientific">Brumimicrobium salinarum</name>
    <dbReference type="NCBI Taxonomy" id="2058658"/>
    <lineage>
        <taxon>Bacteria</taxon>
        <taxon>Pseudomonadati</taxon>
        <taxon>Bacteroidota</taxon>
        <taxon>Flavobacteriia</taxon>
        <taxon>Flavobacteriales</taxon>
        <taxon>Crocinitomicaceae</taxon>
        <taxon>Brumimicrobium</taxon>
    </lineage>
</organism>
<evidence type="ECO:0000313" key="1">
    <source>
        <dbReference type="EMBL" id="PKR79989.1"/>
    </source>
</evidence>
<dbReference type="EMBL" id="PJNI01000015">
    <property type="protein sequence ID" value="PKR79989.1"/>
    <property type="molecule type" value="Genomic_DNA"/>
</dbReference>
<sequence length="185" mass="20917">MRLLNLGLFASILFFGISCSNSQKVEAKASDATMNDSKKSELHPIIESVDFYAKNEEQGWKLSIIYDEQIVFTDTKNEISYVSKNLVKNVAQGANVIQISSQNETHLINVNIDIVDCMKSGKKINIMLRKIDAKKGNDYSGCGFYRGTPQLHDIWALHSINGKEIKAEQFPKELPHFEFNLTTKK</sequence>
<keyword evidence="2" id="KW-1185">Reference proteome</keyword>
<evidence type="ECO:0000313" key="2">
    <source>
        <dbReference type="Proteomes" id="UP000236654"/>
    </source>
</evidence>
<dbReference type="Proteomes" id="UP000236654">
    <property type="component" value="Unassembled WGS sequence"/>
</dbReference>
<gene>
    <name evidence="1" type="ORF">CW751_12245</name>
</gene>
<dbReference type="OrthoDB" id="5348860at2"/>